<feature type="compositionally biased region" description="Low complexity" evidence="1">
    <location>
        <begin position="239"/>
        <end position="250"/>
    </location>
</feature>
<proteinExistence type="predicted"/>
<feature type="compositionally biased region" description="Low complexity" evidence="1">
    <location>
        <begin position="206"/>
        <end position="230"/>
    </location>
</feature>
<dbReference type="EMBL" id="BSEC01000001">
    <property type="protein sequence ID" value="GLI93090.1"/>
    <property type="molecule type" value="Genomic_DNA"/>
</dbReference>
<evidence type="ECO:0000313" key="4">
    <source>
        <dbReference type="Proteomes" id="UP001144323"/>
    </source>
</evidence>
<comment type="caution">
    <text evidence="3">The sequence shown here is derived from an EMBL/GenBank/DDBJ whole genome shotgun (WGS) entry which is preliminary data.</text>
</comment>
<evidence type="ECO:0000256" key="1">
    <source>
        <dbReference type="SAM" id="MobiDB-lite"/>
    </source>
</evidence>
<evidence type="ECO:0008006" key="5">
    <source>
        <dbReference type="Google" id="ProtNLM"/>
    </source>
</evidence>
<dbReference type="InterPro" id="IPR019225">
    <property type="entry name" value="DUF2155"/>
</dbReference>
<feature type="compositionally biased region" description="Low complexity" evidence="1">
    <location>
        <begin position="160"/>
        <end position="177"/>
    </location>
</feature>
<organism evidence="3 4">
    <name type="scientific">Methylocystis echinoides</name>
    <dbReference type="NCBI Taxonomy" id="29468"/>
    <lineage>
        <taxon>Bacteria</taxon>
        <taxon>Pseudomonadati</taxon>
        <taxon>Pseudomonadota</taxon>
        <taxon>Alphaproteobacteria</taxon>
        <taxon>Hyphomicrobiales</taxon>
        <taxon>Methylocystaceae</taxon>
        <taxon>Methylocystis</taxon>
    </lineage>
</organism>
<sequence length="259" mass="26521">MVSTFRYGLALGALAAALSGAAFADPIRHPTAVFAGLDKTTGRIINFDVAIDETVQFGSLNVTPRVCNTRPQTEAPQTTTFVEVDEVIPRQDRQAKVELKAQGKPDPSKQEAKRIFSGWMFAASPGLHGVEHPVYDVWLIDCKGGKEAAPVAAAPAAQPTDAAAAATTPADAAAATPETGKKKKSRKVEPKAPAPVENAPIGPSDAAPAQPAAEAPAADAAAPADAAPAPARKKKRKPSAAAPSAQPAEPQGGGGLFPF</sequence>
<reference evidence="3" key="1">
    <citation type="journal article" date="2023" name="Int. J. Syst. Evol. Microbiol.">
        <title>Methylocystis iwaonis sp. nov., a type II methane-oxidizing bacterium from surface soil of a rice paddy field in Japan, and emended description of the genus Methylocystis (ex Whittenbury et al. 1970) Bowman et al. 1993.</title>
        <authorList>
            <person name="Kaise H."/>
            <person name="Sawadogo J.B."/>
            <person name="Alam M.S."/>
            <person name="Ueno C."/>
            <person name="Dianou D."/>
            <person name="Shinjo R."/>
            <person name="Asakawa S."/>
        </authorList>
    </citation>
    <scope>NUCLEOTIDE SEQUENCE</scope>
    <source>
        <strain evidence="3">LMG27198</strain>
    </source>
</reference>
<feature type="chain" id="PRO_5040778937" description="DUF2155 domain-containing protein" evidence="2">
    <location>
        <begin position="25"/>
        <end position="259"/>
    </location>
</feature>
<keyword evidence="4" id="KW-1185">Reference proteome</keyword>
<evidence type="ECO:0000256" key="2">
    <source>
        <dbReference type="SAM" id="SignalP"/>
    </source>
</evidence>
<protein>
    <recommendedName>
        <fullName evidence="5">DUF2155 domain-containing protein</fullName>
    </recommendedName>
</protein>
<accession>A0A9W6GUH1</accession>
<feature type="signal peptide" evidence="2">
    <location>
        <begin position="1"/>
        <end position="24"/>
    </location>
</feature>
<feature type="region of interest" description="Disordered" evidence="1">
    <location>
        <begin position="160"/>
        <end position="259"/>
    </location>
</feature>
<dbReference type="Pfam" id="PF09923">
    <property type="entry name" value="DUF2155"/>
    <property type="match status" value="1"/>
</dbReference>
<dbReference type="Proteomes" id="UP001144323">
    <property type="component" value="Unassembled WGS sequence"/>
</dbReference>
<evidence type="ECO:0000313" key="3">
    <source>
        <dbReference type="EMBL" id="GLI93090.1"/>
    </source>
</evidence>
<gene>
    <name evidence="3" type="ORF">LMG27198_20820</name>
</gene>
<name>A0A9W6GUH1_9HYPH</name>
<keyword evidence="2" id="KW-0732">Signal</keyword>
<dbReference type="AlphaFoldDB" id="A0A9W6GUH1"/>
<dbReference type="RefSeq" id="WP_281802702.1">
    <property type="nucleotide sequence ID" value="NZ_BSEC01000001.1"/>
</dbReference>